<sequence length="622" mass="69704">MVSSPAVLFGKGGTSVVQFWVGMRRLTAHWKPLILFEILWKLVTLLVIAPACAGLIQLAIQLAKLKYLTTSNLLQFLRSPWTILLLAVLLLLAALYTLFEIAAVCTCFRQSRFQKVRTTLGRMVRSGLQSVLHFFRGGGPFLVLHLLVLIPLMQFSATSGIFTAMGIPDFLAYYMTKKEFLLPIYVAAIILCCLLSVRWVFSSVLFTQNQCSYRSARATSVQLVRGRFWQTFFSVLVWNCCYFAALLVFLCMITVVVLMVIRATGSNDLIMSQAMRILKLLIQIVLWSFSFFATPICMAHLTALLEKRCVQMPEVVLPEPVPLSRSAKPFRRSTAVLTACCFTVAALGLNLSYVYSVFTGKANFRLALFQNPTVMAHRGLSADAPENTLYAFSDAISVGADFIELDVQQTRDGVLVVMHDSNLKRTTGVNKDIWDVDYADIQNLDAGSWFDPAYANARIPTLEETLQFVDKRAKLNIEIKPTKHGSDTLEQDVAELITRYQYTDACYVTSFSYGSLKKVKEANPEIRTGYLMSVAYGQFYSLKYADAFSLNKVFVTSQVVNAAHQQGKQIFAWTVNGMSEVRSLCNLHVDSIITDDPVMVQNVISRDSTGETLRSVLDYFIN</sequence>
<keyword evidence="1" id="KW-0812">Transmembrane</keyword>
<organism evidence="3 4">
    <name type="scientific">Ruminococcus callidus ATCC 27760</name>
    <dbReference type="NCBI Taxonomy" id="411473"/>
    <lineage>
        <taxon>Bacteria</taxon>
        <taxon>Bacillati</taxon>
        <taxon>Bacillota</taxon>
        <taxon>Clostridia</taxon>
        <taxon>Eubacteriales</taxon>
        <taxon>Oscillospiraceae</taxon>
        <taxon>Ruminococcus</taxon>
    </lineage>
</organism>
<evidence type="ECO:0000313" key="3">
    <source>
        <dbReference type="EMBL" id="ERJ97078.1"/>
    </source>
</evidence>
<dbReference type="AlphaFoldDB" id="U2MCR4"/>
<dbReference type="PROSITE" id="PS51704">
    <property type="entry name" value="GP_PDE"/>
    <property type="match status" value="1"/>
</dbReference>
<dbReference type="Gene3D" id="3.20.20.190">
    <property type="entry name" value="Phosphatidylinositol (PI) phosphodiesterase"/>
    <property type="match status" value="1"/>
</dbReference>
<dbReference type="Pfam" id="PF10110">
    <property type="entry name" value="GPDPase_memb"/>
    <property type="match status" value="1"/>
</dbReference>
<feature type="transmembrane region" description="Helical" evidence="1">
    <location>
        <begin position="184"/>
        <end position="207"/>
    </location>
</feature>
<dbReference type="eggNOG" id="COG0584">
    <property type="taxonomic scope" value="Bacteria"/>
</dbReference>
<dbReference type="Pfam" id="PF03009">
    <property type="entry name" value="GDPD"/>
    <property type="match status" value="1"/>
</dbReference>
<feature type="transmembrane region" description="Helical" evidence="1">
    <location>
        <begin position="228"/>
        <end position="261"/>
    </location>
</feature>
<dbReference type="PANTHER" id="PTHR46211">
    <property type="entry name" value="GLYCEROPHOSPHORYL DIESTER PHOSPHODIESTERASE"/>
    <property type="match status" value="1"/>
</dbReference>
<dbReference type="PATRIC" id="fig|411473.3.peg.419"/>
<dbReference type="STRING" id="411473.RUMCAL_00544"/>
<dbReference type="SUPFAM" id="SSF51695">
    <property type="entry name" value="PLC-like phosphodiesterases"/>
    <property type="match status" value="1"/>
</dbReference>
<keyword evidence="1" id="KW-0472">Membrane</keyword>
<dbReference type="HOGENOM" id="CLU_030006_15_1_9"/>
<dbReference type="PANTHER" id="PTHR46211:SF8">
    <property type="entry name" value="PHOSPHODIESTERASE"/>
    <property type="match status" value="1"/>
</dbReference>
<dbReference type="eggNOG" id="COG4781">
    <property type="taxonomic scope" value="Bacteria"/>
</dbReference>
<feature type="transmembrane region" description="Helical" evidence="1">
    <location>
        <begin position="335"/>
        <end position="355"/>
    </location>
</feature>
<comment type="caution">
    <text evidence="3">The sequence shown here is derived from an EMBL/GenBank/DDBJ whole genome shotgun (WGS) entry which is preliminary data.</text>
</comment>
<evidence type="ECO:0000313" key="4">
    <source>
        <dbReference type="Proteomes" id="UP000016662"/>
    </source>
</evidence>
<dbReference type="InterPro" id="IPR017946">
    <property type="entry name" value="PLC-like_Pdiesterase_TIM-brl"/>
</dbReference>
<name>U2MCR4_9FIRM</name>
<keyword evidence="4" id="KW-1185">Reference proteome</keyword>
<dbReference type="Proteomes" id="UP000016662">
    <property type="component" value="Unassembled WGS sequence"/>
</dbReference>
<reference evidence="3 4" key="1">
    <citation type="submission" date="2013-07" db="EMBL/GenBank/DDBJ databases">
        <authorList>
            <person name="Weinstock G."/>
            <person name="Sodergren E."/>
            <person name="Wylie T."/>
            <person name="Fulton L."/>
            <person name="Fulton R."/>
            <person name="Fronick C."/>
            <person name="O'Laughlin M."/>
            <person name="Godfrey J."/>
            <person name="Miner T."/>
            <person name="Herter B."/>
            <person name="Appelbaum E."/>
            <person name="Cordes M."/>
            <person name="Lek S."/>
            <person name="Wollam A."/>
            <person name="Pepin K.H."/>
            <person name="Palsikar V.B."/>
            <person name="Mitreva M."/>
            <person name="Wilson R.K."/>
        </authorList>
    </citation>
    <scope>NUCLEOTIDE SEQUENCE [LARGE SCALE GENOMIC DNA]</scope>
    <source>
        <strain evidence="3 4">ATCC 27760</strain>
    </source>
</reference>
<feature type="transmembrane region" description="Helical" evidence="1">
    <location>
        <begin position="281"/>
        <end position="305"/>
    </location>
</feature>
<feature type="transmembrane region" description="Helical" evidence="1">
    <location>
        <begin position="142"/>
        <end position="164"/>
    </location>
</feature>
<feature type="transmembrane region" description="Helical" evidence="1">
    <location>
        <begin position="80"/>
        <end position="108"/>
    </location>
</feature>
<dbReference type="EMBL" id="AWVF01000057">
    <property type="protein sequence ID" value="ERJ97078.1"/>
    <property type="molecule type" value="Genomic_DNA"/>
</dbReference>
<dbReference type="InterPro" id="IPR030395">
    <property type="entry name" value="GP_PDE_dom"/>
</dbReference>
<keyword evidence="1" id="KW-1133">Transmembrane helix</keyword>
<protein>
    <submittedName>
        <fullName evidence="3">Glycerophosphodiester phosphodiesterase family protein</fullName>
    </submittedName>
</protein>
<feature type="transmembrane region" description="Helical" evidence="1">
    <location>
        <begin position="33"/>
        <end position="60"/>
    </location>
</feature>
<gene>
    <name evidence="3" type="ORF">RUMCAL_00544</name>
</gene>
<dbReference type="CDD" id="cd08579">
    <property type="entry name" value="GDPD_memb_like"/>
    <property type="match status" value="1"/>
</dbReference>
<dbReference type="OrthoDB" id="384721at2"/>
<accession>U2MCR4</accession>
<evidence type="ECO:0000256" key="1">
    <source>
        <dbReference type="SAM" id="Phobius"/>
    </source>
</evidence>
<dbReference type="GO" id="GO:0006629">
    <property type="term" value="P:lipid metabolic process"/>
    <property type="evidence" value="ECO:0007669"/>
    <property type="project" value="InterPro"/>
</dbReference>
<feature type="domain" description="GP-PDE" evidence="2">
    <location>
        <begin position="372"/>
        <end position="604"/>
    </location>
</feature>
<evidence type="ECO:0000259" key="2">
    <source>
        <dbReference type="PROSITE" id="PS51704"/>
    </source>
</evidence>
<dbReference type="GO" id="GO:0008081">
    <property type="term" value="F:phosphoric diester hydrolase activity"/>
    <property type="evidence" value="ECO:0007669"/>
    <property type="project" value="InterPro"/>
</dbReference>
<proteinExistence type="predicted"/>
<dbReference type="InterPro" id="IPR018476">
    <property type="entry name" value="GlyceroP-diester-Pdiesterase_M"/>
</dbReference>